<proteinExistence type="predicted"/>
<comment type="caution">
    <text evidence="1">The sequence shown here is derived from an EMBL/GenBank/DDBJ whole genome shotgun (WGS) entry which is preliminary data.</text>
</comment>
<sequence length="338" mass="38846">MNRLNITSILASITTERDEKMQQLVTRLSDGKKTSVSPVAIRFKPAVRDFVTLVSGRLGISSAELVNILVEGIMRETLIPRQAVITHIHERFWLLMDEHRLSVLDVARLLSDWNIGLSVLENRERTMDYLTAPLLKQLAEWFYVSPQWLEGSDARPVHLTAFSDWMQVVRTIKKRIQGTVSADILTQPDIYLVRQSEITAADITDDPGHVFIFIRRYKTINNTTIRVVECIGYCPSSGDYKTQLNSFLSMSNILFREHIFKNVDTFYASGYLLDALKEGKVLPASALWEIQKLHRTESGKFSQNIWTEEEREAFLFPEEYITPEWSKFASEITALNIQ</sequence>
<protein>
    <recommendedName>
        <fullName evidence="2">Conjugal transfer protein TraE</fullName>
    </recommendedName>
</protein>
<gene>
    <name evidence="1" type="ORF">FNG02_11510</name>
</gene>
<accession>A0A5Y2ZVP6</accession>
<name>A0A5Y2ZVP6_SALER</name>
<dbReference type="AlphaFoldDB" id="A0A5Y2ZVP6"/>
<dbReference type="EMBL" id="AAIPPN010000003">
    <property type="protein sequence ID" value="ECG8066111.1"/>
    <property type="molecule type" value="Genomic_DNA"/>
</dbReference>
<reference evidence="1" key="1">
    <citation type="submission" date="2019-07" db="EMBL/GenBank/DDBJ databases">
        <authorList>
            <consortium name="PulseNet: The National Subtyping Network for Foodborne Disease Surveillance"/>
            <person name="Tarr C.L."/>
            <person name="Trees E."/>
            <person name="Katz L.S."/>
            <person name="Carleton-Romer H.A."/>
            <person name="Stroika S."/>
            <person name="Kucerova Z."/>
            <person name="Roache K.F."/>
            <person name="Sabol A.L."/>
            <person name="Besser J."/>
            <person name="Gerner-Smidt P."/>
        </authorList>
    </citation>
    <scope>NUCLEOTIDE SEQUENCE</scope>
    <source>
        <strain evidence="1">PNUSAS081329</strain>
    </source>
</reference>
<evidence type="ECO:0000313" key="1">
    <source>
        <dbReference type="EMBL" id="ECG8066111.1"/>
    </source>
</evidence>
<evidence type="ECO:0008006" key="2">
    <source>
        <dbReference type="Google" id="ProtNLM"/>
    </source>
</evidence>
<organism evidence="1">
    <name type="scientific">Salmonella enterica</name>
    <name type="common">Salmonella choleraesuis</name>
    <dbReference type="NCBI Taxonomy" id="28901"/>
    <lineage>
        <taxon>Bacteria</taxon>
        <taxon>Pseudomonadati</taxon>
        <taxon>Pseudomonadota</taxon>
        <taxon>Gammaproteobacteria</taxon>
        <taxon>Enterobacterales</taxon>
        <taxon>Enterobacteriaceae</taxon>
        <taxon>Salmonella</taxon>
    </lineage>
</organism>